<dbReference type="EC" id="2.7.13.3" evidence="3"/>
<comment type="subcellular location">
    <subcellularLocation>
        <location evidence="2">Membrane</location>
        <topology evidence="2">Multi-pass membrane protein</topology>
    </subcellularLocation>
</comment>
<keyword evidence="7 8" id="KW-0472">Membrane</keyword>
<feature type="domain" description="HAMP" evidence="9">
    <location>
        <begin position="278"/>
        <end position="331"/>
    </location>
</feature>
<dbReference type="RefSeq" id="WP_162182155.1">
    <property type="nucleotide sequence ID" value="NZ_CP113864.1"/>
</dbReference>
<keyword evidence="5" id="KW-0808">Transferase</keyword>
<evidence type="ECO:0000256" key="3">
    <source>
        <dbReference type="ARBA" id="ARBA00012438"/>
    </source>
</evidence>
<evidence type="ECO:0000256" key="4">
    <source>
        <dbReference type="ARBA" id="ARBA00022553"/>
    </source>
</evidence>
<evidence type="ECO:0000313" key="10">
    <source>
        <dbReference type="EMBL" id="WAM31970.1"/>
    </source>
</evidence>
<dbReference type="Proteomes" id="UP001164745">
    <property type="component" value="Chromosome"/>
</dbReference>
<reference evidence="10" key="1">
    <citation type="submission" date="2022-12" db="EMBL/GenBank/DDBJ databases">
        <authorList>
            <person name="Bing R.G."/>
            <person name="Willard D.J."/>
            <person name="Manesh M.J.H."/>
            <person name="Laemthong T."/>
            <person name="Crosby J.R."/>
            <person name="Kelly R.M."/>
        </authorList>
    </citation>
    <scope>NUCLEOTIDE SEQUENCE</scope>
    <source>
        <strain evidence="10">DSM 8991</strain>
    </source>
</reference>
<dbReference type="InterPro" id="IPR003660">
    <property type="entry name" value="HAMP_dom"/>
</dbReference>
<evidence type="ECO:0000259" key="9">
    <source>
        <dbReference type="PROSITE" id="PS50885"/>
    </source>
</evidence>
<comment type="catalytic activity">
    <reaction evidence="1">
        <text>ATP + protein L-histidine = ADP + protein N-phospho-L-histidine.</text>
        <dbReference type="EC" id="2.7.13.3"/>
    </reaction>
</comment>
<dbReference type="Gene3D" id="6.10.340.10">
    <property type="match status" value="1"/>
</dbReference>
<evidence type="ECO:0000256" key="6">
    <source>
        <dbReference type="ARBA" id="ARBA00022777"/>
    </source>
</evidence>
<keyword evidence="8" id="KW-0812">Transmembrane</keyword>
<evidence type="ECO:0000256" key="8">
    <source>
        <dbReference type="SAM" id="Phobius"/>
    </source>
</evidence>
<dbReference type="PROSITE" id="PS50885">
    <property type="entry name" value="HAMP"/>
    <property type="match status" value="1"/>
</dbReference>
<evidence type="ECO:0000256" key="1">
    <source>
        <dbReference type="ARBA" id="ARBA00000085"/>
    </source>
</evidence>
<dbReference type="InterPro" id="IPR050398">
    <property type="entry name" value="HssS/ArlS-like"/>
</dbReference>
<evidence type="ECO:0000256" key="2">
    <source>
        <dbReference type="ARBA" id="ARBA00004141"/>
    </source>
</evidence>
<organism evidence="10 11">
    <name type="scientific">Caldicellulosiruptor naganoensis</name>
    <dbReference type="NCBI Taxonomy" id="29324"/>
    <lineage>
        <taxon>Bacteria</taxon>
        <taxon>Bacillati</taxon>
        <taxon>Bacillota</taxon>
        <taxon>Bacillota incertae sedis</taxon>
        <taxon>Caldicellulosiruptorales</taxon>
        <taxon>Caldicellulosiruptoraceae</taxon>
        <taxon>Caldicellulosiruptor</taxon>
    </lineage>
</organism>
<gene>
    <name evidence="10" type="ORF">OTJ99_000457</name>
</gene>
<sequence length="425" mass="48773">MTKSYRLIRNRVSVSLLTLFLLLLVVSVLVNYTIPQKSLKESIETGFSSDTVATAEAVDNYFGYITEMLMFLALNRDLSNVLSMPESDRNKIENVASYNLVLSVLKDAAKRLQGDLLITVSGYSLYVDKQGKVLTRKLKEESNFRKLAVIESDIPVEIYADSEKLNFRINIVNLLSSKKVGEINLCIPKSNLEKQLDQFKKKYNVVLLANNSEIVGKFNKNTAYVSKSVDTLDGNFILYLQISKSNMYKDLKIIQLLFVSVSIVSITLIVFLAFFIARIIMNPLSHLNGLFLSVREKDFTFSILESNFKDEIEYVFDSFKKIVDSLRKSLKILKDITGSGYFDKEYYTKIASKSNEVYDSIFRTSNMLVENFQYQDKLLNKILDEAKTYCTSLDHFKDSIRSQMLKLDRLKEINSKIKLEFNKSE</sequence>
<dbReference type="SUPFAM" id="SSF158472">
    <property type="entry name" value="HAMP domain-like"/>
    <property type="match status" value="1"/>
</dbReference>
<keyword evidence="4" id="KW-0597">Phosphoprotein</keyword>
<name>A0ABY7BHK6_9FIRM</name>
<keyword evidence="8" id="KW-1133">Transmembrane helix</keyword>
<keyword evidence="11" id="KW-1185">Reference proteome</keyword>
<dbReference type="PANTHER" id="PTHR45528:SF10">
    <property type="entry name" value="METHYL-ACCEPTING CHEMOTAXIS PROTEIN"/>
    <property type="match status" value="1"/>
</dbReference>
<evidence type="ECO:0000256" key="7">
    <source>
        <dbReference type="ARBA" id="ARBA00023136"/>
    </source>
</evidence>
<dbReference type="EMBL" id="CP113864">
    <property type="protein sequence ID" value="WAM31970.1"/>
    <property type="molecule type" value="Genomic_DNA"/>
</dbReference>
<evidence type="ECO:0000256" key="5">
    <source>
        <dbReference type="ARBA" id="ARBA00022679"/>
    </source>
</evidence>
<keyword evidence="6" id="KW-0418">Kinase</keyword>
<dbReference type="PANTHER" id="PTHR45528">
    <property type="entry name" value="SENSOR HISTIDINE KINASE CPXA"/>
    <property type="match status" value="1"/>
</dbReference>
<evidence type="ECO:0000313" key="11">
    <source>
        <dbReference type="Proteomes" id="UP001164745"/>
    </source>
</evidence>
<accession>A0ABY7BHK6</accession>
<protein>
    <recommendedName>
        <fullName evidence="3">histidine kinase</fullName>
        <ecNumber evidence="3">2.7.13.3</ecNumber>
    </recommendedName>
</protein>
<feature type="transmembrane region" description="Helical" evidence="8">
    <location>
        <begin position="12"/>
        <end position="34"/>
    </location>
</feature>
<feature type="transmembrane region" description="Helical" evidence="8">
    <location>
        <begin position="253"/>
        <end position="277"/>
    </location>
</feature>
<proteinExistence type="predicted"/>